<keyword evidence="4 8" id="KW-0479">Metal-binding</keyword>
<dbReference type="InterPro" id="IPR002036">
    <property type="entry name" value="YbeY"/>
</dbReference>
<keyword evidence="10" id="KW-1185">Reference proteome</keyword>
<comment type="function">
    <text evidence="8">Single strand-specific metallo-endoribonuclease involved in late-stage 70S ribosome quality control and in maturation of the 3' terminus of the 16S rRNA.</text>
</comment>
<accession>A0ABQ5ZVH2</accession>
<dbReference type="Gene3D" id="3.40.390.30">
    <property type="entry name" value="Metalloproteases ('zincins'), catalytic domain"/>
    <property type="match status" value="1"/>
</dbReference>
<dbReference type="EMBL" id="BSOR01000028">
    <property type="protein sequence ID" value="GLR64180.1"/>
    <property type="molecule type" value="Genomic_DNA"/>
</dbReference>
<dbReference type="InterPro" id="IPR020549">
    <property type="entry name" value="YbeY_CS"/>
</dbReference>
<dbReference type="HAMAP" id="MF_00009">
    <property type="entry name" value="Endoribonucl_YbeY"/>
    <property type="match status" value="1"/>
</dbReference>
<dbReference type="PROSITE" id="PS01306">
    <property type="entry name" value="UPF0054"/>
    <property type="match status" value="1"/>
</dbReference>
<evidence type="ECO:0000256" key="1">
    <source>
        <dbReference type="ARBA" id="ARBA00010875"/>
    </source>
</evidence>
<reference evidence="10" key="1">
    <citation type="journal article" date="2019" name="Int. J. Syst. Evol. Microbiol.">
        <title>The Global Catalogue of Microorganisms (GCM) 10K type strain sequencing project: providing services to taxonomists for standard genome sequencing and annotation.</title>
        <authorList>
            <consortium name="The Broad Institute Genomics Platform"/>
            <consortium name="The Broad Institute Genome Sequencing Center for Infectious Disease"/>
            <person name="Wu L."/>
            <person name="Ma J."/>
        </authorList>
    </citation>
    <scope>NUCLEOTIDE SEQUENCE [LARGE SCALE GENOMIC DNA]</scope>
    <source>
        <strain evidence="10">NBRC 100033</strain>
    </source>
</reference>
<keyword evidence="8" id="KW-0698">rRNA processing</keyword>
<comment type="cofactor">
    <cofactor evidence="8">
        <name>Zn(2+)</name>
        <dbReference type="ChEBI" id="CHEBI:29105"/>
    </cofactor>
    <text evidence="8">Binds 1 zinc ion.</text>
</comment>
<evidence type="ECO:0000256" key="5">
    <source>
        <dbReference type="ARBA" id="ARBA00022759"/>
    </source>
</evidence>
<keyword evidence="5 8" id="KW-0255">Endonuclease</keyword>
<name>A0ABQ5ZVH2_9GAMM</name>
<dbReference type="InterPro" id="IPR023091">
    <property type="entry name" value="MetalPrtase_cat_dom_sf_prd"/>
</dbReference>
<evidence type="ECO:0000256" key="4">
    <source>
        <dbReference type="ARBA" id="ARBA00022723"/>
    </source>
</evidence>
<proteinExistence type="inferred from homology"/>
<dbReference type="Proteomes" id="UP001156682">
    <property type="component" value="Unassembled WGS sequence"/>
</dbReference>
<dbReference type="SUPFAM" id="SSF55486">
    <property type="entry name" value="Metalloproteases ('zincins'), catalytic domain"/>
    <property type="match status" value="1"/>
</dbReference>
<evidence type="ECO:0000313" key="10">
    <source>
        <dbReference type="Proteomes" id="UP001156682"/>
    </source>
</evidence>
<comment type="similarity">
    <text evidence="1 8">Belongs to the endoribonuclease YbeY family.</text>
</comment>
<dbReference type="PANTHER" id="PTHR46986:SF1">
    <property type="entry name" value="ENDORIBONUCLEASE YBEY, CHLOROPLASTIC"/>
    <property type="match status" value="1"/>
</dbReference>
<keyword evidence="8" id="KW-0963">Cytoplasm</keyword>
<keyword evidence="2 8" id="KW-0690">Ribosome biogenesis</keyword>
<feature type="binding site" evidence="8">
    <location>
        <position position="127"/>
    </location>
    <ligand>
        <name>Zn(2+)</name>
        <dbReference type="ChEBI" id="CHEBI:29105"/>
        <note>catalytic</note>
    </ligand>
</feature>
<dbReference type="Pfam" id="PF02130">
    <property type="entry name" value="YbeY"/>
    <property type="match status" value="1"/>
</dbReference>
<evidence type="ECO:0000256" key="6">
    <source>
        <dbReference type="ARBA" id="ARBA00022801"/>
    </source>
</evidence>
<protein>
    <recommendedName>
        <fullName evidence="8">Endoribonuclease YbeY</fullName>
        <ecNumber evidence="8">3.1.-.-</ecNumber>
    </recommendedName>
</protein>
<dbReference type="NCBIfam" id="TIGR00043">
    <property type="entry name" value="rRNA maturation RNase YbeY"/>
    <property type="match status" value="1"/>
</dbReference>
<evidence type="ECO:0000313" key="9">
    <source>
        <dbReference type="EMBL" id="GLR64180.1"/>
    </source>
</evidence>
<comment type="caution">
    <text evidence="9">The sequence shown here is derived from an EMBL/GenBank/DDBJ whole genome shotgun (WGS) entry which is preliminary data.</text>
</comment>
<dbReference type="RefSeq" id="WP_027851122.1">
    <property type="nucleotide sequence ID" value="NZ_BSOR01000028.1"/>
</dbReference>
<evidence type="ECO:0000256" key="3">
    <source>
        <dbReference type="ARBA" id="ARBA00022722"/>
    </source>
</evidence>
<evidence type="ECO:0000256" key="8">
    <source>
        <dbReference type="HAMAP-Rule" id="MF_00009"/>
    </source>
</evidence>
<feature type="binding site" evidence="8">
    <location>
        <position position="133"/>
    </location>
    <ligand>
        <name>Zn(2+)</name>
        <dbReference type="ChEBI" id="CHEBI:29105"/>
        <note>catalytic</note>
    </ligand>
</feature>
<sequence length="166" mass="18280">MSTKPSPLWLDLQLATQQPELCPAEAELLAWASLALQKTLPPETELTLRIVDEAESQQLNKDYRGKNQPTNVLSFPFETPIDLPAEAGVSLLGDLVICLPKVIQEAAEQQKPSLNHWAHLVIHGVLHLQGYDHETDTEAELMESIEIALLAKLGINNPYISNNTAG</sequence>
<dbReference type="PANTHER" id="PTHR46986">
    <property type="entry name" value="ENDORIBONUCLEASE YBEY, CHLOROPLASTIC"/>
    <property type="match status" value="1"/>
</dbReference>
<keyword evidence="3 8" id="KW-0540">Nuclease</keyword>
<organism evidence="9 10">
    <name type="scientific">Marinospirillum insulare</name>
    <dbReference type="NCBI Taxonomy" id="217169"/>
    <lineage>
        <taxon>Bacteria</taxon>
        <taxon>Pseudomonadati</taxon>
        <taxon>Pseudomonadota</taxon>
        <taxon>Gammaproteobacteria</taxon>
        <taxon>Oceanospirillales</taxon>
        <taxon>Oceanospirillaceae</taxon>
        <taxon>Marinospirillum</taxon>
    </lineage>
</organism>
<comment type="subcellular location">
    <subcellularLocation>
        <location evidence="8">Cytoplasm</location>
    </subcellularLocation>
</comment>
<evidence type="ECO:0000256" key="7">
    <source>
        <dbReference type="ARBA" id="ARBA00022833"/>
    </source>
</evidence>
<keyword evidence="6 8" id="KW-0378">Hydrolase</keyword>
<evidence type="ECO:0000256" key="2">
    <source>
        <dbReference type="ARBA" id="ARBA00022517"/>
    </source>
</evidence>
<feature type="binding site" evidence="8">
    <location>
        <position position="123"/>
    </location>
    <ligand>
        <name>Zn(2+)</name>
        <dbReference type="ChEBI" id="CHEBI:29105"/>
        <note>catalytic</note>
    </ligand>
</feature>
<keyword evidence="7 8" id="KW-0862">Zinc</keyword>
<dbReference type="EC" id="3.1.-.-" evidence="8"/>
<gene>
    <name evidence="8 9" type="primary">ybeY</name>
    <name evidence="9" type="ORF">GCM10007878_16180</name>
</gene>